<dbReference type="CDD" id="cd00118">
    <property type="entry name" value="LysM"/>
    <property type="match status" value="1"/>
</dbReference>
<dbReference type="Pfam" id="PF01476">
    <property type="entry name" value="LysM"/>
    <property type="match status" value="1"/>
</dbReference>
<dbReference type="AlphaFoldDB" id="A0A927UDH2"/>
<sequence length="109" mass="12576">MRKNSKAQLIVRNRKIMLSVVILATLLFSIILFTNKAAAENSRQVYTYYTSYQIQSGDTLWTIADKFMGPDYTNKKDFIDNIKTLNHLGDGHITEGKFLVIEYSSYEKL</sequence>
<proteinExistence type="predicted"/>
<dbReference type="SMART" id="SM00257">
    <property type="entry name" value="LysM"/>
    <property type="match status" value="1"/>
</dbReference>
<feature type="domain" description="LysM" evidence="1">
    <location>
        <begin position="50"/>
        <end position="101"/>
    </location>
</feature>
<dbReference type="InterPro" id="IPR036779">
    <property type="entry name" value="LysM_dom_sf"/>
</dbReference>
<comment type="caution">
    <text evidence="2">The sequence shown here is derived from an EMBL/GenBank/DDBJ whole genome shotgun (WGS) entry which is preliminary data.</text>
</comment>
<dbReference type="Gene3D" id="3.10.350.10">
    <property type="entry name" value="LysM domain"/>
    <property type="match status" value="1"/>
</dbReference>
<protein>
    <submittedName>
        <fullName evidence="2">LysM peptidoglycan-binding domain-containing protein</fullName>
    </submittedName>
</protein>
<dbReference type="Proteomes" id="UP000766246">
    <property type="component" value="Unassembled WGS sequence"/>
</dbReference>
<evidence type="ECO:0000313" key="2">
    <source>
        <dbReference type="EMBL" id="MBE5919872.1"/>
    </source>
</evidence>
<gene>
    <name evidence="2" type="ORF">E7272_08505</name>
</gene>
<dbReference type="PROSITE" id="PS51782">
    <property type="entry name" value="LYSM"/>
    <property type="match status" value="1"/>
</dbReference>
<dbReference type="SUPFAM" id="SSF54106">
    <property type="entry name" value="LysM domain"/>
    <property type="match status" value="1"/>
</dbReference>
<name>A0A927UDH2_9FIRM</name>
<evidence type="ECO:0000259" key="1">
    <source>
        <dbReference type="PROSITE" id="PS51782"/>
    </source>
</evidence>
<reference evidence="2" key="1">
    <citation type="submission" date="2019-04" db="EMBL/GenBank/DDBJ databases">
        <title>Evolution of Biomass-Degrading Anaerobic Consortia Revealed by Metagenomics.</title>
        <authorList>
            <person name="Peng X."/>
        </authorList>
    </citation>
    <scope>NUCLEOTIDE SEQUENCE</scope>
    <source>
        <strain evidence="2">SIG311</strain>
    </source>
</reference>
<dbReference type="EMBL" id="SVER01000020">
    <property type="protein sequence ID" value="MBE5919872.1"/>
    <property type="molecule type" value="Genomic_DNA"/>
</dbReference>
<evidence type="ECO:0000313" key="3">
    <source>
        <dbReference type="Proteomes" id="UP000766246"/>
    </source>
</evidence>
<organism evidence="2 3">
    <name type="scientific">Pseudobutyrivibrio ruminis</name>
    <dbReference type="NCBI Taxonomy" id="46206"/>
    <lineage>
        <taxon>Bacteria</taxon>
        <taxon>Bacillati</taxon>
        <taxon>Bacillota</taxon>
        <taxon>Clostridia</taxon>
        <taxon>Lachnospirales</taxon>
        <taxon>Lachnospiraceae</taxon>
        <taxon>Pseudobutyrivibrio</taxon>
    </lineage>
</organism>
<dbReference type="InterPro" id="IPR018392">
    <property type="entry name" value="LysM"/>
</dbReference>
<accession>A0A927UDH2</accession>